<feature type="region of interest" description="Disordered" evidence="1">
    <location>
        <begin position="63"/>
        <end position="95"/>
    </location>
</feature>
<reference evidence="2" key="2">
    <citation type="journal article" date="2024" name="Plant">
        <title>Genomic evolution and insights into agronomic trait innovations of Sesamum species.</title>
        <authorList>
            <person name="Miao H."/>
            <person name="Wang L."/>
            <person name="Qu L."/>
            <person name="Liu H."/>
            <person name="Sun Y."/>
            <person name="Le M."/>
            <person name="Wang Q."/>
            <person name="Wei S."/>
            <person name="Zheng Y."/>
            <person name="Lin W."/>
            <person name="Duan Y."/>
            <person name="Cao H."/>
            <person name="Xiong S."/>
            <person name="Wang X."/>
            <person name="Wei L."/>
            <person name="Li C."/>
            <person name="Ma Q."/>
            <person name="Ju M."/>
            <person name="Zhao R."/>
            <person name="Li G."/>
            <person name="Mu C."/>
            <person name="Tian Q."/>
            <person name="Mei H."/>
            <person name="Zhang T."/>
            <person name="Gao T."/>
            <person name="Zhang H."/>
        </authorList>
    </citation>
    <scope>NUCLEOTIDE SEQUENCE</scope>
    <source>
        <strain evidence="2">G01</strain>
    </source>
</reference>
<sequence length="95" mass="10566">MAKILTYCKYANAMSKPLEEKKKEGPSEENPHGPTCEELLIIKLTLGDPGNVTKIGSKIRTFPGIRGDPTRYRGQGSHDPGWTWDPLPTSMKCNH</sequence>
<dbReference type="EMBL" id="JACGWK010000007">
    <property type="protein sequence ID" value="KAL0344375.1"/>
    <property type="molecule type" value="Genomic_DNA"/>
</dbReference>
<organism evidence="2">
    <name type="scientific">Sesamum angustifolium</name>
    <dbReference type="NCBI Taxonomy" id="2727405"/>
    <lineage>
        <taxon>Eukaryota</taxon>
        <taxon>Viridiplantae</taxon>
        <taxon>Streptophyta</taxon>
        <taxon>Embryophyta</taxon>
        <taxon>Tracheophyta</taxon>
        <taxon>Spermatophyta</taxon>
        <taxon>Magnoliopsida</taxon>
        <taxon>eudicotyledons</taxon>
        <taxon>Gunneridae</taxon>
        <taxon>Pentapetalae</taxon>
        <taxon>asterids</taxon>
        <taxon>lamiids</taxon>
        <taxon>Lamiales</taxon>
        <taxon>Pedaliaceae</taxon>
        <taxon>Sesamum</taxon>
    </lineage>
</organism>
<comment type="caution">
    <text evidence="2">The sequence shown here is derived from an EMBL/GenBank/DDBJ whole genome shotgun (WGS) entry which is preliminary data.</text>
</comment>
<accession>A0AAW2NLN2</accession>
<proteinExistence type="predicted"/>
<evidence type="ECO:0000313" key="2">
    <source>
        <dbReference type="EMBL" id="KAL0344375.1"/>
    </source>
</evidence>
<dbReference type="AlphaFoldDB" id="A0AAW2NLN2"/>
<gene>
    <name evidence="2" type="ORF">Sangu_1324900</name>
</gene>
<evidence type="ECO:0000256" key="1">
    <source>
        <dbReference type="SAM" id="MobiDB-lite"/>
    </source>
</evidence>
<protein>
    <submittedName>
        <fullName evidence="2">Uncharacterized protein</fullName>
    </submittedName>
</protein>
<name>A0AAW2NLN2_9LAMI</name>
<reference evidence="2" key="1">
    <citation type="submission" date="2020-06" db="EMBL/GenBank/DDBJ databases">
        <authorList>
            <person name="Li T."/>
            <person name="Hu X."/>
            <person name="Zhang T."/>
            <person name="Song X."/>
            <person name="Zhang H."/>
            <person name="Dai N."/>
            <person name="Sheng W."/>
            <person name="Hou X."/>
            <person name="Wei L."/>
        </authorList>
    </citation>
    <scope>NUCLEOTIDE SEQUENCE</scope>
    <source>
        <strain evidence="2">G01</strain>
        <tissue evidence="2">Leaf</tissue>
    </source>
</reference>